<comment type="caution">
    <text evidence="1">The sequence shown here is derived from an EMBL/GenBank/DDBJ whole genome shotgun (WGS) entry which is preliminary data.</text>
</comment>
<organism evidence="1 2">
    <name type="scientific">Rhodotorula toruloides</name>
    <name type="common">Yeast</name>
    <name type="synonym">Rhodosporidium toruloides</name>
    <dbReference type="NCBI Taxonomy" id="5286"/>
    <lineage>
        <taxon>Eukaryota</taxon>
        <taxon>Fungi</taxon>
        <taxon>Dikarya</taxon>
        <taxon>Basidiomycota</taxon>
        <taxon>Pucciniomycotina</taxon>
        <taxon>Microbotryomycetes</taxon>
        <taxon>Sporidiobolales</taxon>
        <taxon>Sporidiobolaceae</taxon>
        <taxon>Rhodotorula</taxon>
    </lineage>
</organism>
<accession>A0A511KP40</accession>
<dbReference type="OrthoDB" id="2528125at2759"/>
<dbReference type="InterPro" id="IPR011989">
    <property type="entry name" value="ARM-like"/>
</dbReference>
<gene>
    <name evidence="1" type="ORF">Rt10032_c16g5643</name>
</gene>
<dbReference type="AlphaFoldDB" id="A0A511KP40"/>
<reference evidence="1 2" key="1">
    <citation type="submission" date="2019-07" db="EMBL/GenBank/DDBJ databases">
        <title>Rhodotorula toruloides NBRC10032 genome sequencing.</title>
        <authorList>
            <person name="Shida Y."/>
            <person name="Takaku H."/>
            <person name="Ogasawara W."/>
            <person name="Mori K."/>
        </authorList>
    </citation>
    <scope>NUCLEOTIDE SEQUENCE [LARGE SCALE GENOMIC DNA]</scope>
    <source>
        <strain evidence="1 2">NBRC10032</strain>
    </source>
</reference>
<dbReference type="Proteomes" id="UP000321518">
    <property type="component" value="Unassembled WGS sequence"/>
</dbReference>
<protein>
    <submittedName>
        <fullName evidence="1">Uncharacterized protein</fullName>
    </submittedName>
</protein>
<evidence type="ECO:0000313" key="2">
    <source>
        <dbReference type="Proteomes" id="UP000321518"/>
    </source>
</evidence>
<name>A0A511KP40_RHOTO</name>
<sequence length="414" mass="45114">MLVYCRKQRRDARLAPEDASLLKGEWALPTAVLLAGGGRLRERQIGYRACAELFPSTKHRLKLLLINTISQDLSVSPGAHNAEERWSMALHAIASPNIVSSELLSAVLEQVFDLLTAHTGAESIKPLALAALLSLVRNAVNEQFDAASSLLAATRARILALLLTSRHRHSQPSPPSVALLAALSSVIAPSSPVHPILPSAKERLQLHVQLLGRILDQLTSDHASDSSRKGVWAMERALRNIGLELGRLDETEADAHWQMQLDFAQQLIFNANERWKKNLVAGLCLAGTAHVLRDEEAEQAAKLALDWLTPPSADPAVVELLQEPFLFLILRLIALNPSRTFSQVHSAISRIELSDALPATQYLVTKVLRDPAARHALTDAGTATANHLAPPISTVPSTFSRLDLVFDAVVPPLY</sequence>
<proteinExistence type="predicted"/>
<dbReference type="Gene3D" id="1.25.10.10">
    <property type="entry name" value="Leucine-rich Repeat Variant"/>
    <property type="match status" value="1"/>
</dbReference>
<dbReference type="EMBL" id="BJWK01000016">
    <property type="protein sequence ID" value="GEM11626.1"/>
    <property type="molecule type" value="Genomic_DNA"/>
</dbReference>
<evidence type="ECO:0000313" key="1">
    <source>
        <dbReference type="EMBL" id="GEM11626.1"/>
    </source>
</evidence>